<dbReference type="EMBL" id="JAWPEI010000010">
    <property type="protein sequence ID" value="KAK4714000.1"/>
    <property type="molecule type" value="Genomic_DNA"/>
</dbReference>
<evidence type="ECO:0000313" key="3">
    <source>
        <dbReference type="Proteomes" id="UP001311915"/>
    </source>
</evidence>
<name>A0AAV9KMX0_9SOLN</name>
<comment type="caution">
    <text evidence="2">The sequence shown here is derived from an EMBL/GenBank/DDBJ whole genome shotgun (WGS) entry which is preliminary data.</text>
</comment>
<accession>A0AAV9KMX0</accession>
<reference evidence="2 3" key="1">
    <citation type="submission" date="2023-10" db="EMBL/GenBank/DDBJ databases">
        <title>Genome-Wide Identification Analysis in wild type Solanum Pinnatisectum Reveals Some Genes Defensing Phytophthora Infestans.</title>
        <authorList>
            <person name="Sun C."/>
        </authorList>
    </citation>
    <scope>NUCLEOTIDE SEQUENCE [LARGE SCALE GENOMIC DNA]</scope>
    <source>
        <strain evidence="2">LQN</strain>
        <tissue evidence="2">Leaf</tissue>
    </source>
</reference>
<dbReference type="AlphaFoldDB" id="A0AAV9KMX0"/>
<evidence type="ECO:0000259" key="1">
    <source>
        <dbReference type="Pfam" id="PF14244"/>
    </source>
</evidence>
<organism evidence="2 3">
    <name type="scientific">Solanum pinnatisectum</name>
    <name type="common">tansyleaf nightshade</name>
    <dbReference type="NCBI Taxonomy" id="50273"/>
    <lineage>
        <taxon>Eukaryota</taxon>
        <taxon>Viridiplantae</taxon>
        <taxon>Streptophyta</taxon>
        <taxon>Embryophyta</taxon>
        <taxon>Tracheophyta</taxon>
        <taxon>Spermatophyta</taxon>
        <taxon>Magnoliopsida</taxon>
        <taxon>eudicotyledons</taxon>
        <taxon>Gunneridae</taxon>
        <taxon>Pentapetalae</taxon>
        <taxon>asterids</taxon>
        <taxon>lamiids</taxon>
        <taxon>Solanales</taxon>
        <taxon>Solanaceae</taxon>
        <taxon>Solanoideae</taxon>
        <taxon>Solaneae</taxon>
        <taxon>Solanum</taxon>
    </lineage>
</organism>
<dbReference type="Proteomes" id="UP001311915">
    <property type="component" value="Unassembled WGS sequence"/>
</dbReference>
<dbReference type="Pfam" id="PF14244">
    <property type="entry name" value="Retrotran_gag_3"/>
    <property type="match status" value="1"/>
</dbReference>
<feature type="domain" description="Retrotransposon Copia-like N-terminal" evidence="1">
    <location>
        <begin position="2"/>
        <end position="49"/>
    </location>
</feature>
<dbReference type="InterPro" id="IPR029472">
    <property type="entry name" value="Copia-like_N"/>
</dbReference>
<keyword evidence="3" id="KW-1185">Reference proteome</keyword>
<evidence type="ECO:0000313" key="2">
    <source>
        <dbReference type="EMBL" id="KAK4714000.1"/>
    </source>
</evidence>
<dbReference type="PANTHER" id="PTHR37610:SF40">
    <property type="entry name" value="OS01G0909600 PROTEIN"/>
    <property type="match status" value="1"/>
</dbReference>
<proteinExistence type="predicted"/>
<dbReference type="PANTHER" id="PTHR37610">
    <property type="entry name" value="CCHC-TYPE DOMAIN-CONTAINING PROTEIN"/>
    <property type="match status" value="1"/>
</dbReference>
<sequence>MHPSANPGAMLVPNPFNGIGYRSWRRGVLRSLSVKNKLGFINGECEKPASNSPNFRLWERYDDMDRYDQTNGVKLYQIQKEINDLSQGILDITGYYTKMKKLWKELSSLNVKI</sequence>
<gene>
    <name evidence="2" type="ORF">R3W88_019907</name>
</gene>
<protein>
    <recommendedName>
        <fullName evidence="1">Retrotransposon Copia-like N-terminal domain-containing protein</fullName>
    </recommendedName>
</protein>